<dbReference type="PANTHER" id="PTHR38471:SF2">
    <property type="entry name" value="FOUR HELIX BUNDLE PROTEIN"/>
    <property type="match status" value="1"/>
</dbReference>
<gene>
    <name evidence="1" type="ORF">HME9304_01422</name>
</gene>
<keyword evidence="2" id="KW-1185">Reference proteome</keyword>
<dbReference type="Pfam" id="PF05635">
    <property type="entry name" value="23S_rRNA_IVP"/>
    <property type="match status" value="1"/>
</dbReference>
<name>A0A2Z4LR92_9FLAO</name>
<accession>A0A2Z4LR92</accession>
<dbReference type="KEGG" id="spon:HME9304_01422"/>
<protein>
    <recommendedName>
        <fullName evidence="3">Four helix bundle protein</fullName>
    </recommendedName>
</protein>
<dbReference type="EMBL" id="CP030104">
    <property type="protein sequence ID" value="AWX44421.1"/>
    <property type="molecule type" value="Genomic_DNA"/>
</dbReference>
<dbReference type="PANTHER" id="PTHR38471">
    <property type="entry name" value="FOUR HELIX BUNDLE PROTEIN"/>
    <property type="match status" value="1"/>
</dbReference>
<evidence type="ECO:0000313" key="2">
    <source>
        <dbReference type="Proteomes" id="UP000248536"/>
    </source>
</evidence>
<dbReference type="RefSeq" id="WP_112377896.1">
    <property type="nucleotide sequence ID" value="NZ_CP030104.1"/>
</dbReference>
<reference evidence="1 2" key="1">
    <citation type="submission" date="2018-06" db="EMBL/GenBank/DDBJ databases">
        <title>Spongiibacterium sp. HME9304 Genome sequencing and assembly.</title>
        <authorList>
            <person name="Kang H."/>
            <person name="Kim H."/>
            <person name="Joh K."/>
        </authorList>
    </citation>
    <scope>NUCLEOTIDE SEQUENCE [LARGE SCALE GENOMIC DNA]</scope>
    <source>
        <strain evidence="1 2">HME9304</strain>
    </source>
</reference>
<evidence type="ECO:0000313" key="1">
    <source>
        <dbReference type="EMBL" id="AWX44421.1"/>
    </source>
</evidence>
<dbReference type="Gene3D" id="1.20.1440.60">
    <property type="entry name" value="23S rRNA-intervening sequence"/>
    <property type="match status" value="1"/>
</dbReference>
<sequence length="118" mass="13602">MKNRKFDLEDRLVSFAADIALFCKELPNDFMGQYYGNQLLRSGGSSALNFGEAQGTNSDRDYIYKLSLALKELKESRVNLRIMSKIHYGSEEVRIKLLDEIEQLIKIFATIIKNKSKF</sequence>
<dbReference type="OrthoDB" id="285993at2"/>
<dbReference type="InterPro" id="IPR012657">
    <property type="entry name" value="23S_rRNA-intervening_sequence"/>
</dbReference>
<proteinExistence type="predicted"/>
<dbReference type="Proteomes" id="UP000248536">
    <property type="component" value="Chromosome"/>
</dbReference>
<organism evidence="1 2">
    <name type="scientific">Flagellimonas maritima</name>
    <dbReference type="NCBI Taxonomy" id="1383885"/>
    <lineage>
        <taxon>Bacteria</taxon>
        <taxon>Pseudomonadati</taxon>
        <taxon>Bacteroidota</taxon>
        <taxon>Flavobacteriia</taxon>
        <taxon>Flavobacteriales</taxon>
        <taxon>Flavobacteriaceae</taxon>
        <taxon>Flagellimonas</taxon>
    </lineage>
</organism>
<dbReference type="InterPro" id="IPR036583">
    <property type="entry name" value="23S_rRNA_IVS_sf"/>
</dbReference>
<dbReference type="SUPFAM" id="SSF158446">
    <property type="entry name" value="IVS-encoded protein-like"/>
    <property type="match status" value="1"/>
</dbReference>
<evidence type="ECO:0008006" key="3">
    <source>
        <dbReference type="Google" id="ProtNLM"/>
    </source>
</evidence>
<dbReference type="AlphaFoldDB" id="A0A2Z4LR92"/>
<dbReference type="NCBIfam" id="TIGR02436">
    <property type="entry name" value="four helix bundle protein"/>
    <property type="match status" value="1"/>
</dbReference>